<evidence type="ECO:0000313" key="6">
    <source>
        <dbReference type="Proteomes" id="UP000509510"/>
    </source>
</evidence>
<keyword evidence="2 3" id="KW-0378">Hydrolase</keyword>
<dbReference type="GeneID" id="55999307"/>
<protein>
    <recommendedName>
        <fullName evidence="3">Carboxylic ester hydrolase</fullName>
        <ecNumber evidence="3">3.1.1.-</ecNumber>
    </recommendedName>
</protein>
<dbReference type="PROSITE" id="PS00941">
    <property type="entry name" value="CARBOXYLESTERASE_B_2"/>
    <property type="match status" value="1"/>
</dbReference>
<evidence type="ECO:0000256" key="1">
    <source>
        <dbReference type="ARBA" id="ARBA00005964"/>
    </source>
</evidence>
<dbReference type="InterPro" id="IPR050309">
    <property type="entry name" value="Type-B_Carboxylest/Lipase"/>
</dbReference>
<dbReference type="GO" id="GO:0016787">
    <property type="term" value="F:hydrolase activity"/>
    <property type="evidence" value="ECO:0007669"/>
    <property type="project" value="UniProtKB-KW"/>
</dbReference>
<dbReference type="EMBL" id="CP055903">
    <property type="protein sequence ID" value="QKX64655.1"/>
    <property type="molecule type" value="Genomic_DNA"/>
</dbReference>
<dbReference type="RefSeq" id="XP_035350828.1">
    <property type="nucleotide sequence ID" value="XM_035494935.1"/>
</dbReference>
<evidence type="ECO:0000256" key="2">
    <source>
        <dbReference type="ARBA" id="ARBA00022801"/>
    </source>
</evidence>
<keyword evidence="6" id="KW-1185">Reference proteome</keyword>
<dbReference type="AlphaFoldDB" id="A0A7H8RGI4"/>
<organism evidence="5 6">
    <name type="scientific">Talaromyces rugulosus</name>
    <name type="common">Penicillium rugulosum</name>
    <dbReference type="NCBI Taxonomy" id="121627"/>
    <lineage>
        <taxon>Eukaryota</taxon>
        <taxon>Fungi</taxon>
        <taxon>Dikarya</taxon>
        <taxon>Ascomycota</taxon>
        <taxon>Pezizomycotina</taxon>
        <taxon>Eurotiomycetes</taxon>
        <taxon>Eurotiomycetidae</taxon>
        <taxon>Eurotiales</taxon>
        <taxon>Trichocomaceae</taxon>
        <taxon>Talaromyces</taxon>
        <taxon>Talaromyces sect. Islandici</taxon>
    </lineage>
</organism>
<dbReference type="PANTHER" id="PTHR11559">
    <property type="entry name" value="CARBOXYLESTERASE"/>
    <property type="match status" value="1"/>
</dbReference>
<dbReference type="InterPro" id="IPR019819">
    <property type="entry name" value="Carboxylesterase_B_CS"/>
</dbReference>
<comment type="similarity">
    <text evidence="1 3">Belongs to the type-B carboxylesterase/lipase family.</text>
</comment>
<dbReference type="InterPro" id="IPR002018">
    <property type="entry name" value="CarbesteraseB"/>
</dbReference>
<dbReference type="OrthoDB" id="408631at2759"/>
<dbReference type="Gene3D" id="3.40.50.1820">
    <property type="entry name" value="alpha/beta hydrolase"/>
    <property type="match status" value="1"/>
</dbReference>
<dbReference type="EC" id="3.1.1.-" evidence="3"/>
<gene>
    <name evidence="5" type="ORF">TRUGW13939_11831</name>
</gene>
<dbReference type="PROSITE" id="PS00122">
    <property type="entry name" value="CARBOXYLESTERASE_B_1"/>
    <property type="match status" value="1"/>
</dbReference>
<evidence type="ECO:0000259" key="4">
    <source>
        <dbReference type="Pfam" id="PF00135"/>
    </source>
</evidence>
<dbReference type="KEGG" id="trg:TRUGW13939_11831"/>
<dbReference type="Pfam" id="PF00135">
    <property type="entry name" value="COesterase"/>
    <property type="match status" value="1"/>
</dbReference>
<proteinExistence type="inferred from homology"/>
<dbReference type="InterPro" id="IPR029058">
    <property type="entry name" value="AB_hydrolase_fold"/>
</dbReference>
<dbReference type="SUPFAM" id="SSF53474">
    <property type="entry name" value="alpha/beta-Hydrolases"/>
    <property type="match status" value="1"/>
</dbReference>
<name>A0A7H8RGI4_TALRU</name>
<dbReference type="InterPro" id="IPR019826">
    <property type="entry name" value="Carboxylesterase_B_AS"/>
</dbReference>
<feature type="domain" description="Carboxylesterase type B" evidence="4">
    <location>
        <begin position="51"/>
        <end position="453"/>
    </location>
</feature>
<dbReference type="Proteomes" id="UP000509510">
    <property type="component" value="Chromosome VI"/>
</dbReference>
<evidence type="ECO:0000256" key="3">
    <source>
        <dbReference type="RuleBase" id="RU361235"/>
    </source>
</evidence>
<reference evidence="6" key="1">
    <citation type="submission" date="2020-06" db="EMBL/GenBank/DDBJ databases">
        <title>A chromosome-scale genome assembly of Talaromyces rugulosus W13939.</title>
        <authorList>
            <person name="Wang B."/>
            <person name="Guo L."/>
            <person name="Ye K."/>
            <person name="Wang L."/>
        </authorList>
    </citation>
    <scope>NUCLEOTIDE SEQUENCE [LARGE SCALE GENOMIC DNA]</scope>
    <source>
        <strain evidence="6">W13939</strain>
    </source>
</reference>
<accession>A0A7H8RGI4</accession>
<evidence type="ECO:0000313" key="5">
    <source>
        <dbReference type="EMBL" id="QKX64655.1"/>
    </source>
</evidence>
<sequence length="474" mass="51477">MFTVAPRAGVQQKIVLDASAEDEKVKRFIRALELLCLTVANAGIGPSPSKTPRVDTKNGTLEGIYLPEFSEDVFLGVPFASPPIGDLRLRRPVSYQNSWNGIRDATRRGASCPGYGPLDAGLTFGEDCLTLDIVRPAGVRENAGLPVFVWIYGGNFVAGSSADPRYNTSYIVNASVIIDKPIIAVVNAGESNIGRFDQRLALEWIQENIRHFGGDPSKVTIAGESAGGFSVGYHLTGFDGNNNGLFRAAIMESGNSMGPAVYSLSQLNTTYQPMYDNVTETVGCSKATDSLDCLRRVPYETLYNALSPFAIYPIVDGSFLTRLPSESFEKGFIADFAILAGTNTDECTAFAPRGTLNTDSDIHAYISEINYGLQNATVAKVMDLYPDDPIQGCPFGTGGKRFASQGYQFKRGAALVADEIFQAGRRFTAKTYASRPQSERKPVYSFRFDQAPWNGIELIMATVAPVFVTHFSEV</sequence>